<dbReference type="Proteomes" id="UP000008544">
    <property type="component" value="Chromosome"/>
</dbReference>
<name>B1I4U2_DESAP</name>
<evidence type="ECO:0000256" key="2">
    <source>
        <dbReference type="ARBA" id="ARBA00035108"/>
    </source>
</evidence>
<organism evidence="4 5">
    <name type="scientific">Desulforudis audaxviator (strain MP104C)</name>
    <dbReference type="NCBI Taxonomy" id="477974"/>
    <lineage>
        <taxon>Bacteria</taxon>
        <taxon>Bacillati</taxon>
        <taxon>Bacillota</taxon>
        <taxon>Clostridia</taxon>
        <taxon>Thermoanaerobacterales</taxon>
        <taxon>Candidatus Desulforudaceae</taxon>
        <taxon>Candidatus Desulforudis</taxon>
    </lineage>
</organism>
<dbReference type="AlphaFoldDB" id="B1I4U2"/>
<dbReference type="PANTHER" id="PTHR36852:SF1">
    <property type="entry name" value="PROTEIN GVPL 2"/>
    <property type="match status" value="1"/>
</dbReference>
<dbReference type="HOGENOM" id="CLU_065736_3_0_9"/>
<evidence type="ECO:0000313" key="4">
    <source>
        <dbReference type="EMBL" id="ACA59997.1"/>
    </source>
</evidence>
<dbReference type="STRING" id="477974.Daud_1491"/>
<gene>
    <name evidence="4" type="ordered locus">Daud_1491</name>
</gene>
<dbReference type="GO" id="GO:0031411">
    <property type="term" value="C:gas vesicle"/>
    <property type="evidence" value="ECO:0007669"/>
    <property type="project" value="UniProtKB-SubCell"/>
</dbReference>
<reference evidence="5" key="1">
    <citation type="submission" date="2007-10" db="EMBL/GenBank/DDBJ databases">
        <title>Complete sequence of chromosome of Desulforudis audaxviator MP104C.</title>
        <authorList>
            <person name="Copeland A."/>
            <person name="Lucas S."/>
            <person name="Lapidus A."/>
            <person name="Barry K."/>
            <person name="Glavina del Rio T."/>
            <person name="Dalin E."/>
            <person name="Tice H."/>
            <person name="Bruce D."/>
            <person name="Pitluck S."/>
            <person name="Lowry S.R."/>
            <person name="Larimer F."/>
            <person name="Land M.L."/>
            <person name="Hauser L."/>
            <person name="Kyrpides N."/>
            <person name="Ivanova N.N."/>
            <person name="Richardson P."/>
        </authorList>
    </citation>
    <scope>NUCLEOTIDE SEQUENCE [LARGE SCALE GENOMIC DNA]</scope>
    <source>
        <strain evidence="5">MP104C</strain>
    </source>
</reference>
<protein>
    <submittedName>
        <fullName evidence="4">Gas vesicle synthesis GvpLGvpF</fullName>
    </submittedName>
</protein>
<comment type="subcellular location">
    <subcellularLocation>
        <location evidence="2">Gas vesicle</location>
    </subcellularLocation>
</comment>
<keyword evidence="1" id="KW-0304">Gas vesicle</keyword>
<reference evidence="4 5" key="2">
    <citation type="journal article" date="2008" name="Science">
        <title>Environmental genomics reveals a single-species ecosystem deep within Earth.</title>
        <authorList>
            <person name="Chivian D."/>
            <person name="Brodie E.L."/>
            <person name="Alm E.J."/>
            <person name="Culley D.E."/>
            <person name="Dehal P.S."/>
            <person name="Desantis T.Z."/>
            <person name="Gihring T.M."/>
            <person name="Lapidus A."/>
            <person name="Lin L.H."/>
            <person name="Lowry S.R."/>
            <person name="Moser D.P."/>
            <person name="Richardson P.M."/>
            <person name="Southam G."/>
            <person name="Wanger G."/>
            <person name="Pratt L.M."/>
            <person name="Andersen G.L."/>
            <person name="Hazen T.C."/>
            <person name="Brockman F.J."/>
            <person name="Arkin A.P."/>
            <person name="Onstott T.C."/>
        </authorList>
    </citation>
    <scope>NUCLEOTIDE SEQUENCE [LARGE SCALE GENOMIC DNA]</scope>
    <source>
        <strain evidence="4 5">MP104C</strain>
    </source>
</reference>
<dbReference type="KEGG" id="dau:Daud_1491"/>
<sequence length="261" mass="30179">MRGGEGKYIYCAIKSREPRSFGPIGVGNRRDEVNTINYQDLAMVVSDSPIIIYDPDRKNAIQHERVISRVMEEYTVIPASFGLIFKTEEDVYELLKEIYTEAKEALAKLDNKIELGLKVFWKKECFAQEIEKGHSGIQQLKREVARQGRNAKRDVYSKKFQLGQLVEEVAARKRSAYIKEIYNGLQRYATASTTNDLVLTRMVLNAAFLVDKSRVKEFDEQVSRLYTKHHQVLDFKYTGPWPAYNFVKVLLQLEGIGEVRR</sequence>
<evidence type="ECO:0000256" key="1">
    <source>
        <dbReference type="ARBA" id="ARBA00022987"/>
    </source>
</evidence>
<proteinExistence type="inferred from homology"/>
<accession>B1I4U2</accession>
<dbReference type="InterPro" id="IPR009430">
    <property type="entry name" value="GvpL/GvpF"/>
</dbReference>
<evidence type="ECO:0000256" key="3">
    <source>
        <dbReference type="ARBA" id="ARBA00035643"/>
    </source>
</evidence>
<evidence type="ECO:0000313" key="5">
    <source>
        <dbReference type="Proteomes" id="UP000008544"/>
    </source>
</evidence>
<dbReference type="eggNOG" id="COG0154">
    <property type="taxonomic scope" value="Bacteria"/>
</dbReference>
<dbReference type="EMBL" id="CP000860">
    <property type="protein sequence ID" value="ACA59997.1"/>
    <property type="molecule type" value="Genomic_DNA"/>
</dbReference>
<keyword evidence="5" id="KW-1185">Reference proteome</keyword>
<dbReference type="Pfam" id="PF06386">
    <property type="entry name" value="GvpL_GvpF"/>
    <property type="match status" value="1"/>
</dbReference>
<dbReference type="PANTHER" id="PTHR36852">
    <property type="entry name" value="PROTEIN GVPL 2"/>
    <property type="match status" value="1"/>
</dbReference>
<dbReference type="GO" id="GO:0031412">
    <property type="term" value="P:gas vesicle organization"/>
    <property type="evidence" value="ECO:0007669"/>
    <property type="project" value="InterPro"/>
</dbReference>
<comment type="similarity">
    <text evidence="3">Belongs to the gas vesicle GvpF/GvpL family.</text>
</comment>